<comment type="subcellular location">
    <subcellularLocation>
        <location evidence="1">Cytoplasm</location>
    </subcellularLocation>
</comment>
<accession>A0AAF0DFC0</accession>
<dbReference type="GO" id="GO:0036503">
    <property type="term" value="P:ERAD pathway"/>
    <property type="evidence" value="ECO:0007669"/>
    <property type="project" value="TreeGrafter"/>
</dbReference>
<feature type="compositionally biased region" description="Basic and acidic residues" evidence="11">
    <location>
        <begin position="551"/>
        <end position="582"/>
    </location>
</feature>
<evidence type="ECO:0000313" key="14">
    <source>
        <dbReference type="Proteomes" id="UP001219355"/>
    </source>
</evidence>
<dbReference type="SMART" id="SM00451">
    <property type="entry name" value="ZnF_U1"/>
    <property type="match status" value="1"/>
</dbReference>
<feature type="compositionally biased region" description="Basic and acidic residues" evidence="11">
    <location>
        <begin position="605"/>
        <end position="639"/>
    </location>
</feature>
<feature type="compositionally biased region" description="Basic and acidic residues" evidence="11">
    <location>
        <begin position="43"/>
        <end position="55"/>
    </location>
</feature>
<organism evidence="13 14">
    <name type="scientific">Emydomyces testavorans</name>
    <dbReference type="NCBI Taxonomy" id="2070801"/>
    <lineage>
        <taxon>Eukaryota</taxon>
        <taxon>Fungi</taxon>
        <taxon>Dikarya</taxon>
        <taxon>Ascomycota</taxon>
        <taxon>Pezizomycotina</taxon>
        <taxon>Eurotiomycetes</taxon>
        <taxon>Eurotiomycetidae</taxon>
        <taxon>Onygenales</taxon>
        <taxon>Nannizziopsiaceae</taxon>
        <taxon>Emydomyces</taxon>
    </lineage>
</organism>
<keyword evidence="10" id="KW-0175">Coiled coil</keyword>
<dbReference type="InterPro" id="IPR003604">
    <property type="entry name" value="Matrin/U1-like-C_Znf_C2H2"/>
</dbReference>
<evidence type="ECO:0000256" key="2">
    <source>
        <dbReference type="ARBA" id="ARBA00009262"/>
    </source>
</evidence>
<protein>
    <recommendedName>
        <fullName evidence="12">U1-type domain-containing protein</fullName>
    </recommendedName>
</protein>
<dbReference type="EMBL" id="CP120627">
    <property type="protein sequence ID" value="WEW56437.1"/>
    <property type="molecule type" value="Genomic_DNA"/>
</dbReference>
<dbReference type="Gene3D" id="1.25.40.20">
    <property type="entry name" value="Ankyrin repeat-containing domain"/>
    <property type="match status" value="1"/>
</dbReference>
<dbReference type="PANTHER" id="PTHR16036:SF2">
    <property type="entry name" value="TRNA ENDONUCLEASE ANKZF1"/>
    <property type="match status" value="1"/>
</dbReference>
<keyword evidence="7" id="KW-0479">Metal-binding</keyword>
<gene>
    <name evidence="13" type="ORF">PRK78_001880</name>
</gene>
<evidence type="ECO:0000313" key="13">
    <source>
        <dbReference type="EMBL" id="WEW56437.1"/>
    </source>
</evidence>
<dbReference type="GO" id="GO:0004519">
    <property type="term" value="F:endonuclease activity"/>
    <property type="evidence" value="ECO:0007669"/>
    <property type="project" value="UniProtKB-KW"/>
</dbReference>
<feature type="compositionally biased region" description="Polar residues" evidence="11">
    <location>
        <begin position="583"/>
        <end position="603"/>
    </location>
</feature>
<feature type="compositionally biased region" description="Low complexity" evidence="11">
    <location>
        <begin position="409"/>
        <end position="419"/>
    </location>
</feature>
<dbReference type="GO" id="GO:0016787">
    <property type="term" value="F:hydrolase activity"/>
    <property type="evidence" value="ECO:0007669"/>
    <property type="project" value="UniProtKB-KW"/>
</dbReference>
<evidence type="ECO:0000256" key="8">
    <source>
        <dbReference type="ARBA" id="ARBA00022801"/>
    </source>
</evidence>
<dbReference type="InterPro" id="IPR041175">
    <property type="entry name" value="VLRF1/Vms1"/>
</dbReference>
<evidence type="ECO:0000256" key="11">
    <source>
        <dbReference type="SAM" id="MobiDB-lite"/>
    </source>
</evidence>
<dbReference type="GO" id="GO:0005737">
    <property type="term" value="C:cytoplasm"/>
    <property type="evidence" value="ECO:0007669"/>
    <property type="project" value="UniProtKB-SubCell"/>
</dbReference>
<evidence type="ECO:0000256" key="5">
    <source>
        <dbReference type="ARBA" id="ARBA00022737"/>
    </source>
</evidence>
<sequence>MAAQQQNPDELLKRPLYVFDLPDELLATLASKTTRGNALVQPNHDHFQRTSEQRESGTTTSTSCSLCQVSFHNVDEQRDHVRSDHHRYNLKARLRGNQPLNEADFNRAIGELDESISGSESESSDEEDDGRKTQDDTLATLLKRQAKLSSSDSNRIEAKNQGVGRQPLLWFTSSVLSPTTYLGIYRALFTDAEQDEPGYLVDSLRKKQVKSLLTRPNQASQKEVSDRVPILSAPQIFLCMIGGGHFAAMIVSLVSEIKAGGIEERQPVIIAHKTFHRYTTRRKQGGSQSANDAAKGAAHSAGASLRRYNEAALEKEIRVLLKDWKSMIDASEFLFVRATGSTNRRILFGPYDGQVLKQSDPRVRGFPFSTRRATQAELLRAFIELTRVKISNIDEASLAKEQEKHSELVSKSPKPSTQKQKPKVSKEEEEAILHTSQIQALIRRSKVPALLSYLKNNAITPSFKFHFSAPQSIHRCPTPLHLAANSNAPAIVIALLTKAAADPTIPNGEERPPFDLAGDRPTRDAFRIARHELGEASWNWELAHVPSAISREEVESQAERDKKAAEQAEAQRRMDALERLRQQDANSTGQQSRPVGRTLTSVEKSAAEKREEETRGMTPEMRMKLERERRARAAEERIRRMQTGRSS</sequence>
<feature type="region of interest" description="Disordered" evidence="11">
    <location>
        <begin position="551"/>
        <end position="647"/>
    </location>
</feature>
<keyword evidence="4" id="KW-0540">Nuclease</keyword>
<keyword evidence="6" id="KW-0255">Endonuclease</keyword>
<feature type="region of interest" description="Disordered" evidence="11">
    <location>
        <begin position="37"/>
        <end position="62"/>
    </location>
</feature>
<keyword evidence="9" id="KW-0040">ANK repeat</keyword>
<dbReference type="InterPro" id="IPR047139">
    <property type="entry name" value="ANKZ1/VMS1"/>
</dbReference>
<evidence type="ECO:0000256" key="4">
    <source>
        <dbReference type="ARBA" id="ARBA00022722"/>
    </source>
</evidence>
<evidence type="ECO:0000256" key="6">
    <source>
        <dbReference type="ARBA" id="ARBA00022759"/>
    </source>
</evidence>
<feature type="domain" description="U1-type" evidence="12">
    <location>
        <begin position="59"/>
        <end position="93"/>
    </location>
</feature>
<keyword evidence="14" id="KW-1185">Reference proteome</keyword>
<dbReference type="Proteomes" id="UP001219355">
    <property type="component" value="Chromosome 1"/>
</dbReference>
<evidence type="ECO:0000256" key="1">
    <source>
        <dbReference type="ARBA" id="ARBA00004496"/>
    </source>
</evidence>
<feature type="region of interest" description="Disordered" evidence="11">
    <location>
        <begin position="112"/>
        <end position="133"/>
    </location>
</feature>
<keyword evidence="3" id="KW-0963">Cytoplasm</keyword>
<evidence type="ECO:0000256" key="9">
    <source>
        <dbReference type="ARBA" id="ARBA00023043"/>
    </source>
</evidence>
<name>A0AAF0DFC0_9EURO</name>
<dbReference type="AlphaFoldDB" id="A0AAF0DFC0"/>
<dbReference type="InterPro" id="IPR036770">
    <property type="entry name" value="Ankyrin_rpt-contain_sf"/>
</dbReference>
<dbReference type="GO" id="GO:0003676">
    <property type="term" value="F:nucleic acid binding"/>
    <property type="evidence" value="ECO:0007669"/>
    <property type="project" value="InterPro"/>
</dbReference>
<keyword evidence="8" id="KW-0378">Hydrolase</keyword>
<comment type="similarity">
    <text evidence="2">Belongs to the ANKZF1/VMS1 family.</text>
</comment>
<dbReference type="GO" id="GO:0008270">
    <property type="term" value="F:zinc ion binding"/>
    <property type="evidence" value="ECO:0007669"/>
    <property type="project" value="UniProtKB-KW"/>
</dbReference>
<proteinExistence type="inferred from homology"/>
<evidence type="ECO:0000256" key="3">
    <source>
        <dbReference type="ARBA" id="ARBA00022490"/>
    </source>
</evidence>
<evidence type="ECO:0000256" key="7">
    <source>
        <dbReference type="ARBA" id="ARBA00022771"/>
    </source>
</evidence>
<evidence type="ECO:0000256" key="10">
    <source>
        <dbReference type="ARBA" id="ARBA00023054"/>
    </source>
</evidence>
<evidence type="ECO:0000259" key="12">
    <source>
        <dbReference type="SMART" id="SM00451"/>
    </source>
</evidence>
<keyword evidence="7" id="KW-0863">Zinc-finger</keyword>
<reference evidence="13" key="1">
    <citation type="submission" date="2023-03" db="EMBL/GenBank/DDBJ databases">
        <title>Emydomyces testavorans Genome Sequence.</title>
        <authorList>
            <person name="Hoyer L."/>
        </authorList>
    </citation>
    <scope>NUCLEOTIDE SEQUENCE</scope>
    <source>
        <strain evidence="13">16-2883</strain>
    </source>
</reference>
<keyword evidence="7" id="KW-0862">Zinc</keyword>
<feature type="region of interest" description="Disordered" evidence="11">
    <location>
        <begin position="401"/>
        <end position="430"/>
    </location>
</feature>
<dbReference type="PANTHER" id="PTHR16036">
    <property type="entry name" value="ANKYRIN REPEAT AND ZINC FINGER DOMAIN-CONTAINING PROTEIN 1"/>
    <property type="match status" value="1"/>
</dbReference>
<dbReference type="Pfam" id="PF18826">
    <property type="entry name" value="bVLRF1"/>
    <property type="match status" value="1"/>
</dbReference>
<keyword evidence="5" id="KW-0677">Repeat</keyword>